<dbReference type="SUPFAM" id="SSF53335">
    <property type="entry name" value="S-adenosyl-L-methionine-dependent methyltransferases"/>
    <property type="match status" value="1"/>
</dbReference>
<protein>
    <submittedName>
        <fullName evidence="2">Type 11 methyltransferase</fullName>
    </submittedName>
</protein>
<dbReference type="GO" id="GO:0032259">
    <property type="term" value="P:methylation"/>
    <property type="evidence" value="ECO:0007669"/>
    <property type="project" value="UniProtKB-KW"/>
</dbReference>
<dbReference type="GO" id="GO:0008168">
    <property type="term" value="F:methyltransferase activity"/>
    <property type="evidence" value="ECO:0007669"/>
    <property type="project" value="UniProtKB-KW"/>
</dbReference>
<dbReference type="InterPro" id="IPR029063">
    <property type="entry name" value="SAM-dependent_MTases_sf"/>
</dbReference>
<dbReference type="EMBL" id="APND01000005">
    <property type="protein sequence ID" value="MES1930468.1"/>
    <property type="molecule type" value="Genomic_DNA"/>
</dbReference>
<dbReference type="CDD" id="cd02440">
    <property type="entry name" value="AdoMet_MTases"/>
    <property type="match status" value="1"/>
</dbReference>
<comment type="caution">
    <text evidence="2">The sequence shown here is derived from an EMBL/GenBank/DDBJ whole genome shotgun (WGS) entry which is preliminary data.</text>
</comment>
<gene>
    <name evidence="2" type="ORF">SADO_14499</name>
</gene>
<proteinExistence type="predicted"/>
<keyword evidence="2" id="KW-0808">Transferase</keyword>
<evidence type="ECO:0000313" key="2">
    <source>
        <dbReference type="EMBL" id="MES1930468.1"/>
    </source>
</evidence>
<organism evidence="2 3">
    <name type="scientific">Salinisphaera dokdonensis CL-ES53</name>
    <dbReference type="NCBI Taxonomy" id="1304272"/>
    <lineage>
        <taxon>Bacteria</taxon>
        <taxon>Pseudomonadati</taxon>
        <taxon>Pseudomonadota</taxon>
        <taxon>Gammaproteobacteria</taxon>
        <taxon>Salinisphaerales</taxon>
        <taxon>Salinisphaeraceae</taxon>
        <taxon>Salinisphaera</taxon>
    </lineage>
</organism>
<dbReference type="InterPro" id="IPR013216">
    <property type="entry name" value="Methyltransf_11"/>
</dbReference>
<reference evidence="2 3" key="1">
    <citation type="submission" date="2013-03" db="EMBL/GenBank/DDBJ databases">
        <title>Salinisphaera dokdonensis CL-ES53 Genome Sequencing.</title>
        <authorList>
            <person name="Li C."/>
            <person name="Lai Q."/>
            <person name="Shao Z."/>
        </authorList>
    </citation>
    <scope>NUCLEOTIDE SEQUENCE [LARGE SCALE GENOMIC DNA]</scope>
    <source>
        <strain evidence="2 3">CL-ES53</strain>
    </source>
</reference>
<keyword evidence="3" id="KW-1185">Reference proteome</keyword>
<keyword evidence="2" id="KW-0489">Methyltransferase</keyword>
<name>A0ABV2B3N6_9GAMM</name>
<dbReference type="PANTHER" id="PTHR45036:SF1">
    <property type="entry name" value="METHYLTRANSFERASE LIKE 7A"/>
    <property type="match status" value="1"/>
</dbReference>
<feature type="domain" description="Methyltransferase type 11" evidence="1">
    <location>
        <begin position="38"/>
        <end position="134"/>
    </location>
</feature>
<dbReference type="InterPro" id="IPR052356">
    <property type="entry name" value="Thiol_S-MT"/>
</dbReference>
<dbReference type="Pfam" id="PF08241">
    <property type="entry name" value="Methyltransf_11"/>
    <property type="match status" value="1"/>
</dbReference>
<dbReference type="Proteomes" id="UP001460888">
    <property type="component" value="Unassembled WGS sequence"/>
</dbReference>
<evidence type="ECO:0000259" key="1">
    <source>
        <dbReference type="Pfam" id="PF08241"/>
    </source>
</evidence>
<accession>A0ABV2B3N6</accession>
<dbReference type="PANTHER" id="PTHR45036">
    <property type="entry name" value="METHYLTRANSFERASE LIKE 7B"/>
    <property type="match status" value="1"/>
</dbReference>
<sequence length="208" mass="23131">MGLYNRYILPHVLDCACGLPAVERERARLVPQARGRVLEIGIGTGRNLPHYNPANVDTIVGLDPAAEMHPRARRRLSETRLSVSLMAVSAEQIPAEDDHFDTVLVTYSLCSIPDPSLALREMRRVLKPNGTMLFCEHGRSPEAKVARWQQRLTPAWRHIAGGCHLDRDVPELLTDAGFSIDTLDAGYIQGPKPLTWHFRGLASKNPAK</sequence>
<dbReference type="RefSeq" id="WP_353112713.1">
    <property type="nucleotide sequence ID" value="NZ_APND01000005.1"/>
</dbReference>
<evidence type="ECO:0000313" key="3">
    <source>
        <dbReference type="Proteomes" id="UP001460888"/>
    </source>
</evidence>
<dbReference type="Gene3D" id="3.40.50.150">
    <property type="entry name" value="Vaccinia Virus protein VP39"/>
    <property type="match status" value="1"/>
</dbReference>